<dbReference type="InterPro" id="IPR017937">
    <property type="entry name" value="Thioredoxin_CS"/>
</dbReference>
<dbReference type="PANTHER" id="PTHR45663">
    <property type="entry name" value="GEO12009P1"/>
    <property type="match status" value="1"/>
</dbReference>
<sequence length="151" mass="16833">MALLANSRTLRPNAATRGTLAAQPTLYRAPRLPRRDVTAAAQKQQYESFDDMLARSELPLLVDFYATWCGPCQMMLPILTAVQTKMKGKLQVVKIDTDKYPGIASQHRVQALPTIALFIKGKMVFRFEGVLNEGQIIDKVNYYLSGAASKQ</sequence>
<evidence type="ECO:0000313" key="6">
    <source>
        <dbReference type="EMBL" id="KAG2449566.1"/>
    </source>
</evidence>
<keyword evidence="7" id="KW-1185">Reference proteome</keyword>
<organism evidence="6 7">
    <name type="scientific">Chlamydomonas schloesseri</name>
    <dbReference type="NCBI Taxonomy" id="2026947"/>
    <lineage>
        <taxon>Eukaryota</taxon>
        <taxon>Viridiplantae</taxon>
        <taxon>Chlorophyta</taxon>
        <taxon>core chlorophytes</taxon>
        <taxon>Chlorophyceae</taxon>
        <taxon>CS clade</taxon>
        <taxon>Chlamydomonadales</taxon>
        <taxon>Chlamydomonadaceae</taxon>
        <taxon>Chlamydomonas</taxon>
    </lineage>
</organism>
<dbReference type="GO" id="GO:0015035">
    <property type="term" value="F:protein-disulfide reductase activity"/>
    <property type="evidence" value="ECO:0007669"/>
    <property type="project" value="InterPro"/>
</dbReference>
<reference evidence="6" key="1">
    <citation type="journal article" date="2020" name="bioRxiv">
        <title>Comparative genomics of Chlamydomonas.</title>
        <authorList>
            <person name="Craig R.J."/>
            <person name="Hasan A.R."/>
            <person name="Ness R.W."/>
            <person name="Keightley P.D."/>
        </authorList>
    </citation>
    <scope>NUCLEOTIDE SEQUENCE</scope>
    <source>
        <strain evidence="6">CCAP 11/173</strain>
    </source>
</reference>
<dbReference type="PRINTS" id="PR00421">
    <property type="entry name" value="THIOREDOXIN"/>
</dbReference>
<dbReference type="InterPro" id="IPR013766">
    <property type="entry name" value="Thioredoxin_domain"/>
</dbReference>
<evidence type="ECO:0000313" key="7">
    <source>
        <dbReference type="Proteomes" id="UP000613740"/>
    </source>
</evidence>
<evidence type="ECO:0000256" key="4">
    <source>
        <dbReference type="ARBA" id="ARBA00023284"/>
    </source>
</evidence>
<dbReference type="NCBIfam" id="TIGR01068">
    <property type="entry name" value="thioredoxin"/>
    <property type="match status" value="1"/>
</dbReference>
<keyword evidence="4" id="KW-0676">Redox-active center</keyword>
<name>A0A835WMA0_9CHLO</name>
<comment type="caution">
    <text evidence="6">The sequence shown here is derived from an EMBL/GenBank/DDBJ whole genome shotgun (WGS) entry which is preliminary data.</text>
</comment>
<evidence type="ECO:0000256" key="3">
    <source>
        <dbReference type="ARBA" id="ARBA00023157"/>
    </source>
</evidence>
<dbReference type="PANTHER" id="PTHR45663:SF15">
    <property type="entry name" value="THIOREDOXIN Y1, CHLOROPLASTIC"/>
    <property type="match status" value="1"/>
</dbReference>
<dbReference type="Gene3D" id="3.40.30.10">
    <property type="entry name" value="Glutaredoxin"/>
    <property type="match status" value="1"/>
</dbReference>
<dbReference type="EMBL" id="JAEHOD010000013">
    <property type="protein sequence ID" value="KAG2449566.1"/>
    <property type="molecule type" value="Genomic_DNA"/>
</dbReference>
<dbReference type="AlphaFoldDB" id="A0A835WMA0"/>
<dbReference type="CDD" id="cd02947">
    <property type="entry name" value="TRX_family"/>
    <property type="match status" value="1"/>
</dbReference>
<dbReference type="PROSITE" id="PS51352">
    <property type="entry name" value="THIOREDOXIN_2"/>
    <property type="match status" value="1"/>
</dbReference>
<dbReference type="GO" id="GO:0005737">
    <property type="term" value="C:cytoplasm"/>
    <property type="evidence" value="ECO:0007669"/>
    <property type="project" value="TreeGrafter"/>
</dbReference>
<dbReference type="Pfam" id="PF00085">
    <property type="entry name" value="Thioredoxin"/>
    <property type="match status" value="1"/>
</dbReference>
<proteinExistence type="predicted"/>
<evidence type="ECO:0000256" key="1">
    <source>
        <dbReference type="ARBA" id="ARBA00022448"/>
    </source>
</evidence>
<dbReference type="InterPro" id="IPR005746">
    <property type="entry name" value="Thioredoxin"/>
</dbReference>
<dbReference type="SUPFAM" id="SSF52833">
    <property type="entry name" value="Thioredoxin-like"/>
    <property type="match status" value="1"/>
</dbReference>
<accession>A0A835WMA0</accession>
<dbReference type="Proteomes" id="UP000613740">
    <property type="component" value="Unassembled WGS sequence"/>
</dbReference>
<protein>
    <recommendedName>
        <fullName evidence="5">Thioredoxin domain-containing protein</fullName>
    </recommendedName>
</protein>
<keyword evidence="1" id="KW-0813">Transport</keyword>
<evidence type="ECO:0000259" key="5">
    <source>
        <dbReference type="PROSITE" id="PS51352"/>
    </source>
</evidence>
<feature type="domain" description="Thioredoxin" evidence="5">
    <location>
        <begin position="23"/>
        <end position="145"/>
    </location>
</feature>
<keyword evidence="2" id="KW-0249">Electron transport</keyword>
<keyword evidence="3" id="KW-1015">Disulfide bond</keyword>
<evidence type="ECO:0000256" key="2">
    <source>
        <dbReference type="ARBA" id="ARBA00022982"/>
    </source>
</evidence>
<dbReference type="PROSITE" id="PS00194">
    <property type="entry name" value="THIOREDOXIN_1"/>
    <property type="match status" value="1"/>
</dbReference>
<gene>
    <name evidence="6" type="ORF">HYH02_005099</name>
</gene>
<dbReference type="InterPro" id="IPR036249">
    <property type="entry name" value="Thioredoxin-like_sf"/>
</dbReference>
<dbReference type="OrthoDB" id="2121326at2759"/>
<dbReference type="FunFam" id="3.40.30.10:FF:000001">
    <property type="entry name" value="Thioredoxin"/>
    <property type="match status" value="1"/>
</dbReference>